<organism evidence="1 2">
    <name type="scientific">Salmonella enterica subsp. enterica serovar Poona</name>
    <dbReference type="NCBI Taxonomy" id="436295"/>
    <lineage>
        <taxon>Bacteria</taxon>
        <taxon>Pseudomonadati</taxon>
        <taxon>Pseudomonadota</taxon>
        <taxon>Gammaproteobacteria</taxon>
        <taxon>Enterobacterales</taxon>
        <taxon>Enterobacteriaceae</taxon>
        <taxon>Salmonella</taxon>
    </lineage>
</organism>
<protein>
    <submittedName>
        <fullName evidence="1">Uncharacterized protein</fullName>
    </submittedName>
</protein>
<comment type="caution">
    <text evidence="1">The sequence shown here is derived from an EMBL/GenBank/DDBJ whole genome shotgun (WGS) entry which is preliminary data.</text>
</comment>
<evidence type="ECO:0000313" key="2">
    <source>
        <dbReference type="Proteomes" id="UP000839895"/>
    </source>
</evidence>
<dbReference type="AlphaFoldDB" id="A0A5V6N981"/>
<name>A0A5V6N981_SALET</name>
<proteinExistence type="predicted"/>
<reference evidence="1 2" key="1">
    <citation type="submission" date="2018-05" db="EMBL/GenBank/DDBJ databases">
        <authorList>
            <person name="Ashton P.M."/>
            <person name="Dallman T."/>
            <person name="Nair S."/>
            <person name="De Pinna E."/>
            <person name="Peters T."/>
            <person name="Grant K."/>
        </authorList>
    </citation>
    <scope>NUCLEOTIDE SEQUENCE [LARGE SCALE GENOMIC DNA]</scope>
    <source>
        <strain evidence="1 2">127535</strain>
    </source>
</reference>
<dbReference type="Proteomes" id="UP000839895">
    <property type="component" value="Unassembled WGS sequence"/>
</dbReference>
<gene>
    <name evidence="1" type="ORF">DLM27_05755</name>
</gene>
<dbReference type="EMBL" id="AAHDIV010000004">
    <property type="protein sequence ID" value="EBU8133234.1"/>
    <property type="molecule type" value="Genomic_DNA"/>
</dbReference>
<sequence length="139" mass="15523">MKLTIEDKALLDKLQSLAETKKDVLVAVVFRKPAVIAISTTYRSIYETFKAVIERDRTGTGSNEPERQTFNYQKKIIQHLRNEHKETSGPFFNSCDAAVVGFSGDEVLEAYRLSLTSGSGVIELGSIEECYLPDTNNSQ</sequence>
<accession>A0A5V6N981</accession>
<evidence type="ECO:0000313" key="1">
    <source>
        <dbReference type="EMBL" id="EBU8133234.1"/>
    </source>
</evidence>